<protein>
    <submittedName>
        <fullName evidence="2">Uncharacterized protein</fullName>
    </submittedName>
</protein>
<keyword evidence="3" id="KW-1185">Reference proteome</keyword>
<feature type="region of interest" description="Disordered" evidence="1">
    <location>
        <begin position="129"/>
        <end position="154"/>
    </location>
</feature>
<evidence type="ECO:0000313" key="3">
    <source>
        <dbReference type="Proteomes" id="UP000078492"/>
    </source>
</evidence>
<dbReference type="EMBL" id="KQ980953">
    <property type="protein sequence ID" value="KYN11183.1"/>
    <property type="molecule type" value="Genomic_DNA"/>
</dbReference>
<name>A0A195DE67_9HYME</name>
<evidence type="ECO:0000256" key="1">
    <source>
        <dbReference type="SAM" id="MobiDB-lite"/>
    </source>
</evidence>
<accession>A0A195DE67</accession>
<gene>
    <name evidence="2" type="ORF">ALC57_16733</name>
</gene>
<sequence length="647" mass="74098">MAFDTSQLVSDISLRWIYDGGQYMPTDFLVYLLAVDEKGRTVWVDEQTGLQYSDLRTADAYILSGFHPTCLSNGPAQAIKTDYSALRERGERLNSIGQQNGDFHGVYLFLEGEFCFSFGKTEKLRRDKERERRVPLSTVESSERQGKKLKANNGAKGEGVREMNFCVLPVRLPWEGNLIIFSRHEPNPRHREKIRLVNFKIDPFCCSPSIRISLQYGKLSINNYVTDFDISPELFNLYPGETVKEREREKDVLKNRRKGGMKKQKKKNMILQRGGEFVWNVRQNGVARISSYERGGRGHNDWQVEENQTNYFEHAAFSKMGLRLFSRLVIITGTKPSFFSFFPGAVSNPRLVSSTRRKRIDRVSPTPVVNRIRATIIGHDLRTYFGRCELHSTKWDKSSPFVKAELNVGRWIRAIKLQWKLGYNPSKKGSVAREVETEYSCCFCIESNLCYIILRCYIYDRSRREHSEPGSGKLPPSPLIVRYSNNSNKYMAVHGRARWFYENMVDSGQYHTMETIIGLRTAAVSAVCIATTNFRWEAITVACGRRLLRAAVTSALNSSMHISIFHLLKIIHIGPKSLFFILHSTRFLGVATAAPPPPPDARKEIPSIPLQRTFSCELNDTYSATSATNREFIGLYLFFFYSQISES</sequence>
<dbReference type="Proteomes" id="UP000078492">
    <property type="component" value="Unassembled WGS sequence"/>
</dbReference>
<dbReference type="AlphaFoldDB" id="A0A195DE67"/>
<reference evidence="2 3" key="1">
    <citation type="submission" date="2015-09" db="EMBL/GenBank/DDBJ databases">
        <title>Trachymyrmex cornetzi WGS genome.</title>
        <authorList>
            <person name="Nygaard S."/>
            <person name="Hu H."/>
            <person name="Boomsma J."/>
            <person name="Zhang G."/>
        </authorList>
    </citation>
    <scope>NUCLEOTIDE SEQUENCE [LARGE SCALE GENOMIC DNA]</scope>
    <source>
        <strain evidence="2">Tcor2-1</strain>
        <tissue evidence="2">Whole body</tissue>
    </source>
</reference>
<proteinExistence type="predicted"/>
<evidence type="ECO:0000313" key="2">
    <source>
        <dbReference type="EMBL" id="KYN11183.1"/>
    </source>
</evidence>
<organism evidence="2 3">
    <name type="scientific">Trachymyrmex cornetzi</name>
    <dbReference type="NCBI Taxonomy" id="471704"/>
    <lineage>
        <taxon>Eukaryota</taxon>
        <taxon>Metazoa</taxon>
        <taxon>Ecdysozoa</taxon>
        <taxon>Arthropoda</taxon>
        <taxon>Hexapoda</taxon>
        <taxon>Insecta</taxon>
        <taxon>Pterygota</taxon>
        <taxon>Neoptera</taxon>
        <taxon>Endopterygota</taxon>
        <taxon>Hymenoptera</taxon>
        <taxon>Apocrita</taxon>
        <taxon>Aculeata</taxon>
        <taxon>Formicoidea</taxon>
        <taxon>Formicidae</taxon>
        <taxon>Myrmicinae</taxon>
        <taxon>Trachymyrmex</taxon>
    </lineage>
</organism>